<dbReference type="InterPro" id="IPR017766">
    <property type="entry name" value="Sphingomyelinase/PLipase_C"/>
</dbReference>
<evidence type="ECO:0000313" key="6">
    <source>
        <dbReference type="Proteomes" id="UP000789572"/>
    </source>
</evidence>
<dbReference type="Gene3D" id="3.60.10.10">
    <property type="entry name" value="Endonuclease/exonuclease/phosphatase"/>
    <property type="match status" value="1"/>
</dbReference>
<keyword evidence="3" id="KW-0378">Hydrolase</keyword>
<evidence type="ECO:0000256" key="2">
    <source>
        <dbReference type="ARBA" id="ARBA00012369"/>
    </source>
</evidence>
<dbReference type="EMBL" id="CAJVPJ010000013">
    <property type="protein sequence ID" value="CAG8455369.1"/>
    <property type="molecule type" value="Genomic_DNA"/>
</dbReference>
<dbReference type="GO" id="GO:0005737">
    <property type="term" value="C:cytoplasm"/>
    <property type="evidence" value="ECO:0007669"/>
    <property type="project" value="TreeGrafter"/>
</dbReference>
<evidence type="ECO:0000313" key="5">
    <source>
        <dbReference type="EMBL" id="CAG8455369.1"/>
    </source>
</evidence>
<comment type="caution">
    <text evidence="5">The sequence shown here is derived from an EMBL/GenBank/DDBJ whole genome shotgun (WGS) entry which is preliminary data.</text>
</comment>
<dbReference type="InterPro" id="IPR038772">
    <property type="entry name" value="Sph/SMPD2-like"/>
</dbReference>
<dbReference type="CDD" id="cd09078">
    <property type="entry name" value="nSMase"/>
    <property type="match status" value="1"/>
</dbReference>
<gene>
    <name evidence="5" type="ORF">POCULU_LOCUS266</name>
</gene>
<organism evidence="5 6">
    <name type="scientific">Paraglomus occultum</name>
    <dbReference type="NCBI Taxonomy" id="144539"/>
    <lineage>
        <taxon>Eukaryota</taxon>
        <taxon>Fungi</taxon>
        <taxon>Fungi incertae sedis</taxon>
        <taxon>Mucoromycota</taxon>
        <taxon>Glomeromycotina</taxon>
        <taxon>Glomeromycetes</taxon>
        <taxon>Paraglomerales</taxon>
        <taxon>Paraglomeraceae</taxon>
        <taxon>Paraglomus</taxon>
    </lineage>
</organism>
<dbReference type="PANTHER" id="PTHR16320">
    <property type="entry name" value="SPHINGOMYELINASE FAMILY MEMBER"/>
    <property type="match status" value="1"/>
</dbReference>
<dbReference type="EC" id="3.1.4.12" evidence="2"/>
<dbReference type="GO" id="GO:0005576">
    <property type="term" value="C:extracellular region"/>
    <property type="evidence" value="ECO:0007669"/>
    <property type="project" value="InterPro"/>
</dbReference>
<evidence type="ECO:0000256" key="3">
    <source>
        <dbReference type="ARBA" id="ARBA00022801"/>
    </source>
</evidence>
<evidence type="ECO:0000259" key="4">
    <source>
        <dbReference type="Pfam" id="PF03372"/>
    </source>
</evidence>
<sequence length="353" mass="40036">MEVRLLTFNLFMRPPLVKNNASDHKEARLAYFIKHCLHKYDIICLQEMFAFGSSRRARLLEAAFKAGFNYSWASPAKRLLSGSIDGGLIILCRFPIRSRDFIVYPVGVHSDRFSDKGALYARIEVTPMHTIHLFVTHTQASYMSSPPVTEPSAIIRYQQLATLRKFINKHVSKSMRKPNEAILVVGDLNVNGRPPYDPANPASATGDSNEYKLMMKILRGEGIDAKLIDPGLPDATEHMIFVDSTLHIRDLLKESYYHHPVTFGDITVDENGHLQPRETVLAAKHDYCAMASLDYILSINEKPKRDVTGEAHFVYDVDRTKIEEFFVKEDYPFTQLSDHYGASTVLKVVDANK</sequence>
<accession>A0A9N8VJT2</accession>
<dbReference type="GO" id="GO:0004767">
    <property type="term" value="F:sphingomyelin phosphodiesterase activity"/>
    <property type="evidence" value="ECO:0007669"/>
    <property type="project" value="UniProtKB-EC"/>
</dbReference>
<dbReference type="Pfam" id="PF03372">
    <property type="entry name" value="Exo_endo_phos"/>
    <property type="match status" value="1"/>
</dbReference>
<dbReference type="AlphaFoldDB" id="A0A9N8VJT2"/>
<proteinExistence type="inferred from homology"/>
<name>A0A9N8VJT2_9GLOM</name>
<protein>
    <recommendedName>
        <fullName evidence="2">sphingomyelin phosphodiesterase</fullName>
        <ecNumber evidence="2">3.1.4.12</ecNumber>
    </recommendedName>
</protein>
<keyword evidence="6" id="KW-1185">Reference proteome</keyword>
<reference evidence="5" key="1">
    <citation type="submission" date="2021-06" db="EMBL/GenBank/DDBJ databases">
        <authorList>
            <person name="Kallberg Y."/>
            <person name="Tangrot J."/>
            <person name="Rosling A."/>
        </authorList>
    </citation>
    <scope>NUCLEOTIDE SEQUENCE</scope>
    <source>
        <strain evidence="5">IA702</strain>
    </source>
</reference>
<dbReference type="PANTHER" id="PTHR16320:SF1">
    <property type="entry name" value="SPHINGOMYELINASE DDB_G0288017"/>
    <property type="match status" value="1"/>
</dbReference>
<dbReference type="Proteomes" id="UP000789572">
    <property type="component" value="Unassembled WGS sequence"/>
</dbReference>
<dbReference type="InterPro" id="IPR005135">
    <property type="entry name" value="Endo/exonuclease/phosphatase"/>
</dbReference>
<comment type="similarity">
    <text evidence="1">Belongs to the neutral sphingomyelinase family.</text>
</comment>
<dbReference type="InterPro" id="IPR036691">
    <property type="entry name" value="Endo/exonu/phosph_ase_sf"/>
</dbReference>
<evidence type="ECO:0000256" key="1">
    <source>
        <dbReference type="ARBA" id="ARBA00006335"/>
    </source>
</evidence>
<dbReference type="SUPFAM" id="SSF56219">
    <property type="entry name" value="DNase I-like"/>
    <property type="match status" value="1"/>
</dbReference>
<dbReference type="OrthoDB" id="40902at2759"/>
<feature type="domain" description="Endonuclease/exonuclease/phosphatase" evidence="4">
    <location>
        <begin position="6"/>
        <end position="190"/>
    </location>
</feature>